<dbReference type="Pfam" id="PF22391">
    <property type="entry name" value="DUF6975"/>
    <property type="match status" value="1"/>
</dbReference>
<protein>
    <submittedName>
        <fullName evidence="1">Uncharacterized protein</fullName>
    </submittedName>
</protein>
<gene>
    <name evidence="1" type="ORF">SAMN06295912_10122</name>
</gene>
<dbReference type="OrthoDB" id="7468483at2"/>
<evidence type="ECO:0000313" key="1">
    <source>
        <dbReference type="EMBL" id="SNS04837.1"/>
    </source>
</evidence>
<name>A0A239BA48_9SPHN</name>
<proteinExistence type="predicted"/>
<sequence>MPLPATDNLGQSRLAETLLAGAAAEGSASHPYVGSGELRDGAGAISNLADAIHHLCLLHGRLPGVIDLALERSPIEAMAWMMSATAAFAEERALLTRLVVAAPPLPSTPGQAECEAAVLAQRHALEMLATSERAGCAMGAALALMLDWHVVRGVLNLAADRLGVTAEPCRLPTRAAIGDFASRVAPQLERAVGFGAGQLFHQQRGLWDLLECREQARR</sequence>
<evidence type="ECO:0000313" key="2">
    <source>
        <dbReference type="Proteomes" id="UP000198281"/>
    </source>
</evidence>
<reference evidence="2" key="1">
    <citation type="submission" date="2017-06" db="EMBL/GenBank/DDBJ databases">
        <authorList>
            <person name="Varghese N."/>
            <person name="Submissions S."/>
        </authorList>
    </citation>
    <scope>NUCLEOTIDE SEQUENCE [LARGE SCALE GENOMIC DNA]</scope>
    <source>
        <strain evidence="2">LNB2</strain>
    </source>
</reference>
<organism evidence="1 2">
    <name type="scientific">Edaphosphingomonas laterariae</name>
    <dbReference type="NCBI Taxonomy" id="861865"/>
    <lineage>
        <taxon>Bacteria</taxon>
        <taxon>Pseudomonadati</taxon>
        <taxon>Pseudomonadota</taxon>
        <taxon>Alphaproteobacteria</taxon>
        <taxon>Sphingomonadales</taxon>
        <taxon>Rhizorhabdaceae</taxon>
        <taxon>Edaphosphingomonas</taxon>
    </lineage>
</organism>
<dbReference type="EMBL" id="FZOS01000001">
    <property type="protein sequence ID" value="SNS04837.1"/>
    <property type="molecule type" value="Genomic_DNA"/>
</dbReference>
<dbReference type="InterPro" id="IPR054248">
    <property type="entry name" value="DUF6975"/>
</dbReference>
<dbReference type="RefSeq" id="WP_089217577.1">
    <property type="nucleotide sequence ID" value="NZ_FZOS01000001.1"/>
</dbReference>
<dbReference type="AlphaFoldDB" id="A0A239BA48"/>
<keyword evidence="2" id="KW-1185">Reference proteome</keyword>
<accession>A0A239BA48</accession>
<dbReference type="Proteomes" id="UP000198281">
    <property type="component" value="Unassembled WGS sequence"/>
</dbReference>